<reference evidence="12 13" key="1">
    <citation type="submission" date="2015-11" db="EMBL/GenBank/DDBJ databases">
        <title>The genome of Candidatus Endoriftia persephone in Ridgeia piscesae and population structure of the North Eastern Pacific vestimentiferan symbionts.</title>
        <authorList>
            <person name="Perez M."/>
            <person name="Juniper K.S."/>
        </authorList>
    </citation>
    <scope>NUCLEOTIDE SEQUENCE [LARGE SCALE GENOMIC DNA]</scope>
    <source>
        <strain evidence="11">Ind10</strain>
        <strain evidence="10">Ind11</strain>
    </source>
</reference>
<dbReference type="Proteomes" id="UP000051634">
    <property type="component" value="Unassembled WGS sequence"/>
</dbReference>
<dbReference type="InterPro" id="IPR042094">
    <property type="entry name" value="T2SS_GspF_sf"/>
</dbReference>
<evidence type="ECO:0000313" key="12">
    <source>
        <dbReference type="Proteomes" id="UP000051276"/>
    </source>
</evidence>
<evidence type="ECO:0000256" key="8">
    <source>
        <dbReference type="SAM" id="Phobius"/>
    </source>
</evidence>
<sequence>MAPPAKKAQPKASLYAWEGTDRKGSRITGETRATNVALVRAELRRQGINPLKVRKKTTSFLTSRKRKIKSADIAVFSRQLATMMSAGVPMVQAFEIVGRGHENPSMQDLILSVKSDVEGGTALADALKKHPLHFDDLFCNLVKAGEHAGVLETLLHKIALYKEKTESIKGKIKKALFYPAAVVLVAIIVTAIIMIFVIPQFEQLFRGFGADLPVFTRVVINIAHVVQNWWWAMLGGAILSGYILIGTWKRSRKFRHTVDRILLKIPIIGPIMNKAAIARFARTLSTMSSAGVPLVEALESVSGATGNVVYSEAVLRMREDVATGQSLQLAMRQRHLFPNMVIQMVSIGEESGSLDDMLSKVADFFEEQVDNAVDALSSLLEPLIMVILGTLIGGLVVAMYLPIFKMGSAVLG</sequence>
<evidence type="ECO:0000256" key="4">
    <source>
        <dbReference type="ARBA" id="ARBA00022519"/>
    </source>
</evidence>
<evidence type="ECO:0000259" key="9">
    <source>
        <dbReference type="Pfam" id="PF00482"/>
    </source>
</evidence>
<feature type="domain" description="Type II secretion system protein GspF" evidence="9">
    <location>
        <begin position="76"/>
        <end position="199"/>
    </location>
</feature>
<comment type="caution">
    <text evidence="11">The sequence shown here is derived from an EMBL/GenBank/DDBJ whole genome shotgun (WGS) entry which is preliminary data.</text>
</comment>
<dbReference type="GO" id="GO:0005886">
    <property type="term" value="C:plasma membrane"/>
    <property type="evidence" value="ECO:0007669"/>
    <property type="project" value="UniProtKB-SubCell"/>
</dbReference>
<evidence type="ECO:0000313" key="11">
    <source>
        <dbReference type="EMBL" id="KRT58650.1"/>
    </source>
</evidence>
<dbReference type="InterPro" id="IPR018076">
    <property type="entry name" value="T2SS_GspF_dom"/>
</dbReference>
<evidence type="ECO:0000256" key="6">
    <source>
        <dbReference type="ARBA" id="ARBA00022989"/>
    </source>
</evidence>
<evidence type="ECO:0000256" key="2">
    <source>
        <dbReference type="ARBA" id="ARBA00005745"/>
    </source>
</evidence>
<feature type="transmembrane region" description="Helical" evidence="8">
    <location>
        <begin position="383"/>
        <end position="403"/>
    </location>
</feature>
<evidence type="ECO:0000256" key="1">
    <source>
        <dbReference type="ARBA" id="ARBA00004429"/>
    </source>
</evidence>
<dbReference type="OrthoDB" id="9805682at2"/>
<dbReference type="PANTHER" id="PTHR30012:SF7">
    <property type="entry name" value="PROTEIN TRANSPORT PROTEIN HOFC HOMOLOG"/>
    <property type="match status" value="1"/>
</dbReference>
<dbReference type="PATRIC" id="fig|54398.3.peg.1841"/>
<feature type="domain" description="Type II secretion system protein GspF" evidence="9">
    <location>
        <begin position="280"/>
        <end position="402"/>
    </location>
</feature>
<dbReference type="FunFam" id="1.20.81.30:FF:000001">
    <property type="entry name" value="Type II secretion system protein F"/>
    <property type="match status" value="2"/>
</dbReference>
<protein>
    <submittedName>
        <fullName evidence="11">Type II secretion system protein F (GspF)</fullName>
    </submittedName>
</protein>
<dbReference type="Gene3D" id="1.20.81.30">
    <property type="entry name" value="Type II secretion system (T2SS), domain F"/>
    <property type="match status" value="2"/>
</dbReference>
<dbReference type="EMBL" id="LDXT01000084">
    <property type="protein sequence ID" value="KRT55086.1"/>
    <property type="molecule type" value="Genomic_DNA"/>
</dbReference>
<comment type="similarity">
    <text evidence="2">Belongs to the GSP F family.</text>
</comment>
<keyword evidence="7 8" id="KW-0472">Membrane</keyword>
<evidence type="ECO:0000313" key="10">
    <source>
        <dbReference type="EMBL" id="KRT55086.1"/>
    </source>
</evidence>
<evidence type="ECO:0000256" key="3">
    <source>
        <dbReference type="ARBA" id="ARBA00022475"/>
    </source>
</evidence>
<gene>
    <name evidence="10" type="ORF">Ga0074115_11358</name>
    <name evidence="11" type="ORF">Ga0076813_139110</name>
</gene>
<feature type="transmembrane region" description="Helical" evidence="8">
    <location>
        <begin position="176"/>
        <end position="198"/>
    </location>
</feature>
<keyword evidence="5 8" id="KW-0812">Transmembrane</keyword>
<proteinExistence type="inferred from homology"/>
<name>A0A0T5Z6U0_9GAMM</name>
<dbReference type="Pfam" id="PF00482">
    <property type="entry name" value="T2SSF"/>
    <property type="match status" value="2"/>
</dbReference>
<keyword evidence="3" id="KW-1003">Cell membrane</keyword>
<accession>A0A0T5Z6U0</accession>
<organism evidence="11 12">
    <name type="scientific">endosymbiont of Ridgeia piscesae</name>
    <dbReference type="NCBI Taxonomy" id="54398"/>
    <lineage>
        <taxon>Bacteria</taxon>
        <taxon>Pseudomonadati</taxon>
        <taxon>Pseudomonadota</taxon>
        <taxon>Gammaproteobacteria</taxon>
        <taxon>sulfur-oxidizing symbionts</taxon>
    </lineage>
</organism>
<dbReference type="GO" id="GO:0015628">
    <property type="term" value="P:protein secretion by the type II secretion system"/>
    <property type="evidence" value="ECO:0007669"/>
    <property type="project" value="TreeGrafter"/>
</dbReference>
<dbReference type="PRINTS" id="PR00812">
    <property type="entry name" value="BCTERIALGSPF"/>
</dbReference>
<dbReference type="STRING" id="54398.Ga0074115_11358"/>
<keyword evidence="13" id="KW-1185">Reference proteome</keyword>
<comment type="subcellular location">
    <subcellularLocation>
        <location evidence="1">Cell inner membrane</location>
        <topology evidence="1">Multi-pass membrane protein</topology>
    </subcellularLocation>
</comment>
<dbReference type="InterPro" id="IPR003004">
    <property type="entry name" value="GspF/PilC"/>
</dbReference>
<feature type="transmembrane region" description="Helical" evidence="8">
    <location>
        <begin position="229"/>
        <end position="248"/>
    </location>
</feature>
<dbReference type="AlphaFoldDB" id="A0A0T5Z6U0"/>
<keyword evidence="6 8" id="KW-1133">Transmembrane helix</keyword>
<dbReference type="PANTHER" id="PTHR30012">
    <property type="entry name" value="GENERAL SECRETION PATHWAY PROTEIN"/>
    <property type="match status" value="1"/>
</dbReference>
<evidence type="ECO:0000256" key="5">
    <source>
        <dbReference type="ARBA" id="ARBA00022692"/>
    </source>
</evidence>
<keyword evidence="4" id="KW-0997">Cell inner membrane</keyword>
<dbReference type="Proteomes" id="UP000051276">
    <property type="component" value="Unassembled WGS sequence"/>
</dbReference>
<evidence type="ECO:0000256" key="7">
    <source>
        <dbReference type="ARBA" id="ARBA00023136"/>
    </source>
</evidence>
<evidence type="ECO:0000313" key="13">
    <source>
        <dbReference type="Proteomes" id="UP000051634"/>
    </source>
</evidence>
<dbReference type="EMBL" id="LMXI01000303">
    <property type="protein sequence ID" value="KRT58650.1"/>
    <property type="molecule type" value="Genomic_DNA"/>
</dbReference>
<dbReference type="RefSeq" id="WP_057956605.1">
    <property type="nucleotide sequence ID" value="NZ_KQ556941.1"/>
</dbReference>